<feature type="transmembrane region" description="Helical" evidence="1">
    <location>
        <begin position="256"/>
        <end position="277"/>
    </location>
</feature>
<dbReference type="Proteomes" id="UP000184603">
    <property type="component" value="Unassembled WGS sequence"/>
</dbReference>
<feature type="transmembrane region" description="Helical" evidence="1">
    <location>
        <begin position="202"/>
        <end position="224"/>
    </location>
</feature>
<keyword evidence="1" id="KW-0472">Membrane</keyword>
<accession>A0A1M7YD00</accession>
<feature type="transmembrane region" description="Helical" evidence="1">
    <location>
        <begin position="60"/>
        <end position="84"/>
    </location>
</feature>
<sequence length="349" mass="38300">MPAVCSQTGTGRQSRFFKFMGRLICGRADDTNNMTSGTKWAWLFRIAMETWSTSWELIRIMVPVMIVVKVLTEIGAITFLSALLEPVMSVIGLPGSLGLVWATAMFTTIYGGMAVFATLASTLDLTVAQVTVLCSAMLIAHALPIELSISKKAGAPLWPIGLLRFFGALVYCFLLDRFYRGMGIWQQPAELLFFTPSAHPTLAQWTLQQLLNLGLIIFVIFCILQIMRILRYIGALGLLEKMLAPLLPFVGMSRNAAPLTVVGMIMGLGYGGALIIRETAKGTMNRKEIVYSMALMGLCHGLIEDTLLMVALGGRLGGILWGRILFSLIVVFLLVRMLSILPQKVKYPG</sequence>
<dbReference type="InterPro" id="IPR011642">
    <property type="entry name" value="Gate_dom"/>
</dbReference>
<dbReference type="AlphaFoldDB" id="A0A1M7YD00"/>
<name>A0A1M7YD00_9BACT</name>
<protein>
    <recommendedName>
        <fullName evidence="2">Nucleoside transporter/FeoB GTPase Gate domain-containing protein</fullName>
    </recommendedName>
</protein>
<reference evidence="3 4" key="1">
    <citation type="submission" date="2016-12" db="EMBL/GenBank/DDBJ databases">
        <authorList>
            <person name="Song W.-J."/>
            <person name="Kurnit D.M."/>
        </authorList>
    </citation>
    <scope>NUCLEOTIDE SEQUENCE [LARGE SCALE GENOMIC DNA]</scope>
    <source>
        <strain evidence="3 4">DSM 18488</strain>
    </source>
</reference>
<dbReference type="EMBL" id="FRFE01000019">
    <property type="protein sequence ID" value="SHO50532.1"/>
    <property type="molecule type" value="Genomic_DNA"/>
</dbReference>
<evidence type="ECO:0000256" key="1">
    <source>
        <dbReference type="SAM" id="Phobius"/>
    </source>
</evidence>
<feature type="transmembrane region" description="Helical" evidence="1">
    <location>
        <begin position="289"/>
        <end position="312"/>
    </location>
</feature>
<feature type="transmembrane region" description="Helical" evidence="1">
    <location>
        <begin position="318"/>
        <end position="338"/>
    </location>
</feature>
<organism evidence="3 4">
    <name type="scientific">Desulfopila aestuarii DSM 18488</name>
    <dbReference type="NCBI Taxonomy" id="1121416"/>
    <lineage>
        <taxon>Bacteria</taxon>
        <taxon>Pseudomonadati</taxon>
        <taxon>Thermodesulfobacteriota</taxon>
        <taxon>Desulfobulbia</taxon>
        <taxon>Desulfobulbales</taxon>
        <taxon>Desulfocapsaceae</taxon>
        <taxon>Desulfopila</taxon>
    </lineage>
</organism>
<feature type="transmembrane region" description="Helical" evidence="1">
    <location>
        <begin position="126"/>
        <end position="145"/>
    </location>
</feature>
<keyword evidence="4" id="KW-1185">Reference proteome</keyword>
<dbReference type="STRING" id="1121416.SAMN02745220_03514"/>
<feature type="transmembrane region" description="Helical" evidence="1">
    <location>
        <begin position="157"/>
        <end position="179"/>
    </location>
</feature>
<keyword evidence="1" id="KW-1133">Transmembrane helix</keyword>
<evidence type="ECO:0000313" key="4">
    <source>
        <dbReference type="Proteomes" id="UP000184603"/>
    </source>
</evidence>
<proteinExistence type="predicted"/>
<feature type="domain" description="Nucleoside transporter/FeoB GTPase Gate" evidence="2">
    <location>
        <begin position="56"/>
        <end position="138"/>
    </location>
</feature>
<feature type="transmembrane region" description="Helical" evidence="1">
    <location>
        <begin position="96"/>
        <end position="120"/>
    </location>
</feature>
<evidence type="ECO:0000259" key="2">
    <source>
        <dbReference type="Pfam" id="PF07670"/>
    </source>
</evidence>
<dbReference type="Pfam" id="PF07670">
    <property type="entry name" value="Gate"/>
    <property type="match status" value="1"/>
</dbReference>
<evidence type="ECO:0000313" key="3">
    <source>
        <dbReference type="EMBL" id="SHO50532.1"/>
    </source>
</evidence>
<keyword evidence="1" id="KW-0812">Transmembrane</keyword>
<gene>
    <name evidence="3" type="ORF">SAMN02745220_03514</name>
</gene>